<keyword evidence="2" id="KW-1185">Reference proteome</keyword>
<organism evidence="1 2">
    <name type="scientific">Cichorium intybus</name>
    <name type="common">Chicory</name>
    <dbReference type="NCBI Taxonomy" id="13427"/>
    <lineage>
        <taxon>Eukaryota</taxon>
        <taxon>Viridiplantae</taxon>
        <taxon>Streptophyta</taxon>
        <taxon>Embryophyta</taxon>
        <taxon>Tracheophyta</taxon>
        <taxon>Spermatophyta</taxon>
        <taxon>Magnoliopsida</taxon>
        <taxon>eudicotyledons</taxon>
        <taxon>Gunneridae</taxon>
        <taxon>Pentapetalae</taxon>
        <taxon>asterids</taxon>
        <taxon>campanulids</taxon>
        <taxon>Asterales</taxon>
        <taxon>Asteraceae</taxon>
        <taxon>Cichorioideae</taxon>
        <taxon>Cichorieae</taxon>
        <taxon>Cichoriinae</taxon>
        <taxon>Cichorium</taxon>
    </lineage>
</organism>
<reference evidence="1 2" key="2">
    <citation type="journal article" date="2022" name="Mol. Ecol. Resour.">
        <title>The genomes of chicory, endive, great burdock and yacon provide insights into Asteraceae paleo-polyploidization history and plant inulin production.</title>
        <authorList>
            <person name="Fan W."/>
            <person name="Wang S."/>
            <person name="Wang H."/>
            <person name="Wang A."/>
            <person name="Jiang F."/>
            <person name="Liu H."/>
            <person name="Zhao H."/>
            <person name="Xu D."/>
            <person name="Zhang Y."/>
        </authorList>
    </citation>
    <scope>NUCLEOTIDE SEQUENCE [LARGE SCALE GENOMIC DNA]</scope>
    <source>
        <strain evidence="2">cv. Punajuju</strain>
        <tissue evidence="1">Leaves</tissue>
    </source>
</reference>
<sequence length="217" mass="24296">MSWRRRTIRIMPHTGFTSLFNSSMIYILTVSLHLLLRLITSFDPICSSPFSLKPLCELSPSSNELVFEDDEESNNSSPIPASMIVVVVAVVSAFRVCYSELPPSPVLVGRAYARLKFERWSLRSSMQWVCTSSPPNFSFASSATLGLLRDVDFDLKSENGESLNLEPITRYGITIPDYLNLDEDLADSATFGNLLPRKCSRKLMACGFPFHLCQTIP</sequence>
<accession>A0ACB9FCJ9</accession>
<proteinExistence type="predicted"/>
<gene>
    <name evidence="1" type="ORF">L2E82_19664</name>
</gene>
<name>A0ACB9FCJ9_CICIN</name>
<evidence type="ECO:0000313" key="1">
    <source>
        <dbReference type="EMBL" id="KAI3768829.1"/>
    </source>
</evidence>
<dbReference type="EMBL" id="CM042011">
    <property type="protein sequence ID" value="KAI3768829.1"/>
    <property type="molecule type" value="Genomic_DNA"/>
</dbReference>
<dbReference type="Proteomes" id="UP001055811">
    <property type="component" value="Linkage Group LG03"/>
</dbReference>
<protein>
    <submittedName>
        <fullName evidence="1">Uncharacterized protein</fullName>
    </submittedName>
</protein>
<comment type="caution">
    <text evidence="1">The sequence shown here is derived from an EMBL/GenBank/DDBJ whole genome shotgun (WGS) entry which is preliminary data.</text>
</comment>
<evidence type="ECO:0000313" key="2">
    <source>
        <dbReference type="Proteomes" id="UP001055811"/>
    </source>
</evidence>
<reference evidence="2" key="1">
    <citation type="journal article" date="2022" name="Mol. Ecol. Resour.">
        <title>The genomes of chicory, endive, great burdock and yacon provide insights into Asteraceae palaeo-polyploidization history and plant inulin production.</title>
        <authorList>
            <person name="Fan W."/>
            <person name="Wang S."/>
            <person name="Wang H."/>
            <person name="Wang A."/>
            <person name="Jiang F."/>
            <person name="Liu H."/>
            <person name="Zhao H."/>
            <person name="Xu D."/>
            <person name="Zhang Y."/>
        </authorList>
    </citation>
    <scope>NUCLEOTIDE SEQUENCE [LARGE SCALE GENOMIC DNA]</scope>
    <source>
        <strain evidence="2">cv. Punajuju</strain>
    </source>
</reference>